<keyword evidence="12" id="KW-0830">Ubiquinone</keyword>
<feature type="domain" description="NADH:quinone oxidoreductase/Mrp antiporter transmembrane" evidence="11">
    <location>
        <begin position="140"/>
        <end position="431"/>
    </location>
</feature>
<proteinExistence type="inferred from homology"/>
<dbReference type="EMBL" id="CP028374">
    <property type="protein sequence ID" value="AXN02373.1"/>
    <property type="molecule type" value="Genomic_DNA"/>
</dbReference>
<keyword evidence="13" id="KW-1185">Reference proteome</keyword>
<evidence type="ECO:0000256" key="10">
    <source>
        <dbReference type="SAM" id="Phobius"/>
    </source>
</evidence>
<dbReference type="PRINTS" id="PR01437">
    <property type="entry name" value="NUOXDRDTASE4"/>
</dbReference>
<keyword evidence="5 10" id="KW-1133">Transmembrane helix</keyword>
<evidence type="ECO:0000313" key="12">
    <source>
        <dbReference type="EMBL" id="AXN02373.1"/>
    </source>
</evidence>
<keyword evidence="4 9" id="KW-0812">Transmembrane</keyword>
<feature type="transmembrane region" description="Helical" evidence="10">
    <location>
        <begin position="465"/>
        <end position="483"/>
    </location>
</feature>
<dbReference type="GO" id="GO:0015990">
    <property type="term" value="P:electron transport coupled proton transport"/>
    <property type="evidence" value="ECO:0007669"/>
    <property type="project" value="TreeGrafter"/>
</dbReference>
<feature type="transmembrane region" description="Helical" evidence="10">
    <location>
        <begin position="34"/>
        <end position="54"/>
    </location>
</feature>
<feature type="transmembrane region" description="Helical" evidence="10">
    <location>
        <begin position="292"/>
        <end position="311"/>
    </location>
</feature>
<dbReference type="GO" id="GO:0042773">
    <property type="term" value="P:ATP synthesis coupled electron transport"/>
    <property type="evidence" value="ECO:0007669"/>
    <property type="project" value="InterPro"/>
</dbReference>
<feature type="transmembrane region" description="Helical" evidence="10">
    <location>
        <begin position="261"/>
        <end position="280"/>
    </location>
</feature>
<evidence type="ECO:0000256" key="3">
    <source>
        <dbReference type="ARBA" id="ARBA00019906"/>
    </source>
</evidence>
<keyword evidence="6 10" id="KW-0472">Membrane</keyword>
<evidence type="ECO:0000256" key="8">
    <source>
        <dbReference type="ARBA" id="ARBA00032798"/>
    </source>
</evidence>
<dbReference type="GO" id="GO:0008137">
    <property type="term" value="F:NADH dehydrogenase (ubiquinone) activity"/>
    <property type="evidence" value="ECO:0007669"/>
    <property type="project" value="InterPro"/>
</dbReference>
<dbReference type="GO" id="GO:0048039">
    <property type="term" value="F:ubiquinone binding"/>
    <property type="evidence" value="ECO:0007669"/>
    <property type="project" value="TreeGrafter"/>
</dbReference>
<sequence length="504" mass="58603">MKITMLLVWIIIIPFIGSIICWHSQYLNKNIPKWLALFINIILIILSIKIYQHINFNQKSFLINKIPVWDIEFCTKWINRFNINIHFAVDQLSSLMILLTNLLGIITIIISWNNINKYPGLFYFNIILIITSTIGILLSIDMILFLFFWELISVPIFILIIVWGDKNIKKRIQNAINFFIYTQISGIILLCSIIMLSYINYKNTDIWSFNYNTLLKVHMSKITENILMLGFLVSFLIKAPIIPIHKWMIDTHISNPTNSTVDIIGFLLKIPLYGILRFNISLFHEAMSNFSTIISYLLIVSMFYSSLMALAQKNLKKLITYNLIMHTKFVLIAICNINKFIYPGIIIYIISNILSTLALFILCKQIHEHLSTFNIEKMGGLWKEKKIFPIITLFFILANIGLPGTGNFIGEIIILLGIFKKSLIISILMSLNLLFSSIYSLIILQKIFYGKKKKLIKVQKINFKILSINIFLIITTLLIGLYPEIILKEIKYKTNNINYYIENK</sequence>
<comment type="similarity">
    <text evidence="2">Belongs to the complex I subunit 4 family.</text>
</comment>
<dbReference type="GO" id="GO:0003954">
    <property type="term" value="F:NADH dehydrogenase activity"/>
    <property type="evidence" value="ECO:0007669"/>
    <property type="project" value="TreeGrafter"/>
</dbReference>
<feature type="transmembrane region" description="Helical" evidence="10">
    <location>
        <begin position="318"/>
        <end position="334"/>
    </location>
</feature>
<feature type="transmembrane region" description="Helical" evidence="10">
    <location>
        <begin position="340"/>
        <end position="363"/>
    </location>
</feature>
<feature type="transmembrane region" description="Helical" evidence="10">
    <location>
        <begin position="6"/>
        <end position="22"/>
    </location>
</feature>
<organism evidence="12 13">
    <name type="scientific">Candidatus Purcelliella pentastirinorum</name>
    <dbReference type="NCBI Taxonomy" id="472834"/>
    <lineage>
        <taxon>Bacteria</taxon>
        <taxon>Pseudomonadati</taxon>
        <taxon>Pseudomonadota</taxon>
        <taxon>Gammaproteobacteria</taxon>
        <taxon>Enterobacterales</taxon>
        <taxon>Enterobacteriaceae</taxon>
        <taxon>Candidatus Purcelliella</taxon>
    </lineage>
</organism>
<name>A0A346E068_9ENTR</name>
<dbReference type="KEGG" id="ppet:C9I82_425"/>
<dbReference type="GO" id="GO:0012505">
    <property type="term" value="C:endomembrane system"/>
    <property type="evidence" value="ECO:0007669"/>
    <property type="project" value="UniProtKB-SubCell"/>
</dbReference>
<feature type="transmembrane region" description="Helical" evidence="10">
    <location>
        <begin position="122"/>
        <end position="140"/>
    </location>
</feature>
<evidence type="ECO:0000256" key="2">
    <source>
        <dbReference type="ARBA" id="ARBA00009025"/>
    </source>
</evidence>
<reference evidence="12 13" key="1">
    <citation type="submission" date="2018-03" db="EMBL/GenBank/DDBJ databases">
        <title>A parallel universe: an anciently diverged bacterial symbiosis in a Hawaiian planthopper (Hemiptera: Cixiidae) reveals rearranged nutritional responsibilities.</title>
        <authorList>
            <person name="Bennett G."/>
            <person name="Mao M."/>
        </authorList>
    </citation>
    <scope>NUCLEOTIDE SEQUENCE [LARGE SCALE GENOMIC DNA]</scope>
    <source>
        <strain evidence="12 13">OLIH</strain>
    </source>
</reference>
<evidence type="ECO:0000259" key="11">
    <source>
        <dbReference type="Pfam" id="PF00361"/>
    </source>
</evidence>
<evidence type="ECO:0000256" key="1">
    <source>
        <dbReference type="ARBA" id="ARBA00004127"/>
    </source>
</evidence>
<dbReference type="InterPro" id="IPR003918">
    <property type="entry name" value="NADH_UbQ_OxRdtase"/>
</dbReference>
<dbReference type="InterPro" id="IPR001750">
    <property type="entry name" value="ND/Mrp_TM"/>
</dbReference>
<evidence type="ECO:0000256" key="7">
    <source>
        <dbReference type="ARBA" id="ARBA00031584"/>
    </source>
</evidence>
<feature type="transmembrane region" description="Helical" evidence="10">
    <location>
        <begin position="387"/>
        <end position="418"/>
    </location>
</feature>
<evidence type="ECO:0000256" key="4">
    <source>
        <dbReference type="ARBA" id="ARBA00022692"/>
    </source>
</evidence>
<evidence type="ECO:0000256" key="9">
    <source>
        <dbReference type="RuleBase" id="RU000320"/>
    </source>
</evidence>
<accession>A0A346E068</accession>
<feature type="transmembrane region" description="Helical" evidence="10">
    <location>
        <begin position="146"/>
        <end position="164"/>
    </location>
</feature>
<dbReference type="GO" id="GO:0016020">
    <property type="term" value="C:membrane"/>
    <property type="evidence" value="ECO:0007669"/>
    <property type="project" value="UniProtKB-SubCell"/>
</dbReference>
<feature type="transmembrane region" description="Helical" evidence="10">
    <location>
        <begin position="176"/>
        <end position="199"/>
    </location>
</feature>
<dbReference type="Proteomes" id="UP000256856">
    <property type="component" value="Chromosome"/>
</dbReference>
<dbReference type="NCBIfam" id="TIGR01972">
    <property type="entry name" value="NDH_I_M"/>
    <property type="match status" value="1"/>
</dbReference>
<dbReference type="PANTHER" id="PTHR43507">
    <property type="entry name" value="NADH-UBIQUINONE OXIDOREDUCTASE CHAIN 4"/>
    <property type="match status" value="1"/>
</dbReference>
<gene>
    <name evidence="12" type="ORF">C9I82_425</name>
</gene>
<dbReference type="AlphaFoldDB" id="A0A346E068"/>
<evidence type="ECO:0000256" key="5">
    <source>
        <dbReference type="ARBA" id="ARBA00022989"/>
    </source>
</evidence>
<evidence type="ECO:0000256" key="6">
    <source>
        <dbReference type="ARBA" id="ARBA00023136"/>
    </source>
</evidence>
<feature type="transmembrane region" description="Helical" evidence="10">
    <location>
        <begin position="424"/>
        <end position="444"/>
    </location>
</feature>
<dbReference type="PANTHER" id="PTHR43507:SF1">
    <property type="entry name" value="NADH-UBIQUINONE OXIDOREDUCTASE CHAIN 4"/>
    <property type="match status" value="1"/>
</dbReference>
<feature type="transmembrane region" description="Helical" evidence="10">
    <location>
        <begin position="92"/>
        <end position="110"/>
    </location>
</feature>
<comment type="subcellular location">
    <subcellularLocation>
        <location evidence="1">Endomembrane system</location>
        <topology evidence="1">Multi-pass membrane protein</topology>
    </subcellularLocation>
    <subcellularLocation>
        <location evidence="9">Membrane</location>
        <topology evidence="9">Multi-pass membrane protein</topology>
    </subcellularLocation>
</comment>
<protein>
    <recommendedName>
        <fullName evidence="3">NADH-quinone oxidoreductase subunit M</fullName>
    </recommendedName>
    <alternativeName>
        <fullName evidence="7">NADH dehydrogenase I subunit M</fullName>
    </alternativeName>
    <alternativeName>
        <fullName evidence="8">NDH-1 subunit M</fullName>
    </alternativeName>
</protein>
<dbReference type="InterPro" id="IPR010227">
    <property type="entry name" value="NADH_Q_OxRdtase_chainM/4"/>
</dbReference>
<feature type="transmembrane region" description="Helical" evidence="10">
    <location>
        <begin position="226"/>
        <end position="249"/>
    </location>
</feature>
<evidence type="ECO:0000313" key="13">
    <source>
        <dbReference type="Proteomes" id="UP000256856"/>
    </source>
</evidence>
<dbReference type="Pfam" id="PF00361">
    <property type="entry name" value="Proton_antipo_M"/>
    <property type="match status" value="1"/>
</dbReference>